<name>A0A853F7B8_9GAMM</name>
<dbReference type="SUPFAM" id="SSF54593">
    <property type="entry name" value="Glyoxalase/Bleomycin resistance protein/Dihydroxybiphenyl dioxygenase"/>
    <property type="match status" value="1"/>
</dbReference>
<gene>
    <name evidence="1" type="ORF">H0A76_06780</name>
</gene>
<dbReference type="Gene3D" id="3.10.180.10">
    <property type="entry name" value="2,3-Dihydroxybiphenyl 1,2-Dioxygenase, domain 1"/>
    <property type="match status" value="1"/>
</dbReference>
<evidence type="ECO:0008006" key="3">
    <source>
        <dbReference type="Google" id="ProtNLM"/>
    </source>
</evidence>
<sequence length="107" mass="12683">MKKFHISIAVDDIDKSIKEYSKRLGCDPYLKVHDEYALWRTNTLNFSIGKNKEDSGNIMHIGWEDSRLRYFKEEIDINGITWEYFDSKSQENKINKNWKSVNYLNGG</sequence>
<reference evidence="1 2" key="1">
    <citation type="submission" date="2020-05" db="EMBL/GenBank/DDBJ databases">
        <title>Horizontal transmission and recombination maintain forever young bacterial symbiont genomes.</title>
        <authorList>
            <person name="Russell S.L."/>
            <person name="Pepper-Tunick E."/>
            <person name="Svedberg J."/>
            <person name="Byrne A."/>
            <person name="Ruelas Castillo J."/>
            <person name="Vollmers C."/>
            <person name="Beinart R.A."/>
            <person name="Corbett-Detig R."/>
        </authorList>
    </citation>
    <scope>NUCLEOTIDE SEQUENCE [LARGE SCALE GENOMIC DNA]</scope>
    <source>
        <strain evidence="1">455</strain>
    </source>
</reference>
<dbReference type="InterPro" id="IPR029068">
    <property type="entry name" value="Glyas_Bleomycin-R_OHBP_Dase"/>
</dbReference>
<dbReference type="EMBL" id="JACCHT010000001">
    <property type="protein sequence ID" value="NYT27615.1"/>
    <property type="molecule type" value="Genomic_DNA"/>
</dbReference>
<proteinExistence type="predicted"/>
<dbReference type="AlphaFoldDB" id="A0A853F7B8"/>
<accession>A0A853F7B8</accession>
<protein>
    <recommendedName>
        <fullName evidence="3">VOC domain-containing protein</fullName>
    </recommendedName>
</protein>
<organism evidence="1 2">
    <name type="scientific">Candidatus Thiodubiliella endoseptemdiera</name>
    <dbReference type="NCBI Taxonomy" id="2738886"/>
    <lineage>
        <taxon>Bacteria</taxon>
        <taxon>Pseudomonadati</taxon>
        <taxon>Pseudomonadota</taxon>
        <taxon>Gammaproteobacteria</taxon>
        <taxon>Candidatus Pseudothioglobaceae</taxon>
        <taxon>Candidatus Thiodubiliella</taxon>
    </lineage>
</organism>
<evidence type="ECO:0000313" key="2">
    <source>
        <dbReference type="Proteomes" id="UP000568751"/>
    </source>
</evidence>
<evidence type="ECO:0000313" key="1">
    <source>
        <dbReference type="EMBL" id="NYT27615.1"/>
    </source>
</evidence>
<dbReference type="Proteomes" id="UP000568751">
    <property type="component" value="Unassembled WGS sequence"/>
</dbReference>
<comment type="caution">
    <text evidence="1">The sequence shown here is derived from an EMBL/GenBank/DDBJ whole genome shotgun (WGS) entry which is preliminary data.</text>
</comment>